<evidence type="ECO:0000313" key="9">
    <source>
        <dbReference type="Proteomes" id="UP000010483"/>
    </source>
</evidence>
<dbReference type="AlphaFoldDB" id="K9YQ02"/>
<dbReference type="GO" id="GO:0005886">
    <property type="term" value="C:plasma membrane"/>
    <property type="evidence" value="ECO:0007669"/>
    <property type="project" value="UniProtKB-SubCell"/>
</dbReference>
<feature type="transmembrane region" description="Helical" evidence="6">
    <location>
        <begin position="57"/>
        <end position="78"/>
    </location>
</feature>
<protein>
    <recommendedName>
        <fullName evidence="7">DUF202 domain-containing protein</fullName>
    </recommendedName>
</protein>
<dbReference type="Proteomes" id="UP000010483">
    <property type="component" value="Chromosome"/>
</dbReference>
<organism evidence="8 9">
    <name type="scientific">Cyanobacterium stanieri (strain ATCC 29140 / PCC 7202)</name>
    <dbReference type="NCBI Taxonomy" id="292563"/>
    <lineage>
        <taxon>Bacteria</taxon>
        <taxon>Bacillati</taxon>
        <taxon>Cyanobacteriota</taxon>
        <taxon>Cyanophyceae</taxon>
        <taxon>Oscillatoriophycideae</taxon>
        <taxon>Chroococcales</taxon>
        <taxon>Geminocystaceae</taxon>
        <taxon>Cyanobacterium</taxon>
    </lineage>
</organism>
<evidence type="ECO:0000256" key="2">
    <source>
        <dbReference type="ARBA" id="ARBA00022475"/>
    </source>
</evidence>
<dbReference type="eggNOG" id="COG2149">
    <property type="taxonomic scope" value="Bacteria"/>
</dbReference>
<keyword evidence="4 6" id="KW-1133">Transmembrane helix</keyword>
<evidence type="ECO:0000313" key="8">
    <source>
        <dbReference type="EMBL" id="AFZ48547.1"/>
    </source>
</evidence>
<evidence type="ECO:0000256" key="1">
    <source>
        <dbReference type="ARBA" id="ARBA00004651"/>
    </source>
</evidence>
<dbReference type="BioCyc" id="CSTA292563:G1353-2608-MONOMER"/>
<dbReference type="InterPro" id="IPR052053">
    <property type="entry name" value="IM_YidH-like"/>
</dbReference>
<keyword evidence="9" id="KW-1185">Reference proteome</keyword>
<evidence type="ECO:0000259" key="7">
    <source>
        <dbReference type="Pfam" id="PF02656"/>
    </source>
</evidence>
<evidence type="ECO:0000256" key="6">
    <source>
        <dbReference type="SAM" id="Phobius"/>
    </source>
</evidence>
<keyword evidence="3 6" id="KW-0812">Transmembrane</keyword>
<evidence type="ECO:0000256" key="3">
    <source>
        <dbReference type="ARBA" id="ARBA00022692"/>
    </source>
</evidence>
<dbReference type="EMBL" id="CP003940">
    <property type="protein sequence ID" value="AFZ48547.1"/>
    <property type="molecule type" value="Genomic_DNA"/>
</dbReference>
<keyword evidence="5 6" id="KW-0472">Membrane</keyword>
<comment type="subcellular location">
    <subcellularLocation>
        <location evidence="1">Cell membrane</location>
        <topology evidence="1">Multi-pass membrane protein</topology>
    </subcellularLocation>
</comment>
<keyword evidence="2" id="KW-1003">Cell membrane</keyword>
<accession>K9YQ02</accession>
<proteinExistence type="predicted"/>
<feature type="transmembrane region" description="Helical" evidence="6">
    <location>
        <begin position="98"/>
        <end position="118"/>
    </location>
</feature>
<dbReference type="STRING" id="292563.Cyast_2604"/>
<sequence>MSKKAPSKFNASRIRDHLANERTYLAWMRTAVGLMGFGVVILRLPNFQPPEVPRLGISWKMGLLFASVGLITVLLSTIQYFSVRRAIDQDTYEPSDKIIILFSGAIALFGGAIIYIVFSISQRNIFFLQ</sequence>
<dbReference type="PANTHER" id="PTHR34187:SF2">
    <property type="entry name" value="DUF202 DOMAIN-CONTAINING PROTEIN"/>
    <property type="match status" value="1"/>
</dbReference>
<dbReference type="PANTHER" id="PTHR34187">
    <property type="entry name" value="FGR18P"/>
    <property type="match status" value="1"/>
</dbReference>
<evidence type="ECO:0000256" key="4">
    <source>
        <dbReference type="ARBA" id="ARBA00022989"/>
    </source>
</evidence>
<gene>
    <name evidence="8" type="ordered locus">Cyast_2604</name>
</gene>
<feature type="domain" description="DUF202" evidence="7">
    <location>
        <begin position="15"/>
        <end position="86"/>
    </location>
</feature>
<evidence type="ECO:0000256" key="5">
    <source>
        <dbReference type="ARBA" id="ARBA00023136"/>
    </source>
</evidence>
<dbReference type="Pfam" id="PF02656">
    <property type="entry name" value="DUF202"/>
    <property type="match status" value="1"/>
</dbReference>
<feature type="transmembrane region" description="Helical" evidence="6">
    <location>
        <begin position="24"/>
        <end position="45"/>
    </location>
</feature>
<dbReference type="KEGG" id="csn:Cyast_2604"/>
<name>K9YQ02_CYASC</name>
<dbReference type="HOGENOM" id="CLU_053359_6_0_3"/>
<dbReference type="InterPro" id="IPR003807">
    <property type="entry name" value="DUF202"/>
</dbReference>
<reference evidence="9" key="1">
    <citation type="journal article" date="2013" name="Proc. Natl. Acad. Sci. U.S.A.">
        <title>Improving the coverage of the cyanobacterial phylum using diversity-driven genome sequencing.</title>
        <authorList>
            <person name="Shih P.M."/>
            <person name="Wu D."/>
            <person name="Latifi A."/>
            <person name="Axen S.D."/>
            <person name="Fewer D.P."/>
            <person name="Talla E."/>
            <person name="Calteau A."/>
            <person name="Cai F."/>
            <person name="Tandeau de Marsac N."/>
            <person name="Rippka R."/>
            <person name="Herdman M."/>
            <person name="Sivonen K."/>
            <person name="Coursin T."/>
            <person name="Laurent T."/>
            <person name="Goodwin L."/>
            <person name="Nolan M."/>
            <person name="Davenport K.W."/>
            <person name="Han C.S."/>
            <person name="Rubin E.M."/>
            <person name="Eisen J.A."/>
            <person name="Woyke T."/>
            <person name="Gugger M."/>
            <person name="Kerfeld C.A."/>
        </authorList>
    </citation>
    <scope>NUCLEOTIDE SEQUENCE [LARGE SCALE GENOMIC DNA]</scope>
    <source>
        <strain evidence="9">ATCC 29140 / PCC 7202</strain>
    </source>
</reference>